<reference evidence="1" key="1">
    <citation type="submission" date="2021-01" db="EMBL/GenBank/DDBJ databases">
        <title>Whole genome shotgun sequence of Virgisporangium ochraceum NBRC 16418.</title>
        <authorList>
            <person name="Komaki H."/>
            <person name="Tamura T."/>
        </authorList>
    </citation>
    <scope>NUCLEOTIDE SEQUENCE</scope>
    <source>
        <strain evidence="1">NBRC 16418</strain>
    </source>
</reference>
<dbReference type="Proteomes" id="UP000635606">
    <property type="component" value="Unassembled WGS sequence"/>
</dbReference>
<gene>
    <name evidence="1" type="ORF">Voc01_072000</name>
</gene>
<protein>
    <submittedName>
        <fullName evidence="1">Uncharacterized protein</fullName>
    </submittedName>
</protein>
<dbReference type="EMBL" id="BOPH01000098">
    <property type="protein sequence ID" value="GIJ72283.1"/>
    <property type="molecule type" value="Genomic_DNA"/>
</dbReference>
<name>A0A8J4EF39_9ACTN</name>
<sequence length="123" mass="12549">MSVLVLDTSAIVAFTQGSVDVGEPIAEVRDSGGTILVPVVCVVEAARTVDAAMLHLLTEHPACELVPLTGNEWPMAATTTLMLGRLDLATSLMAAASRGGFVLTGEPLAYGALGEDVVISLGA</sequence>
<organism evidence="1 2">
    <name type="scientific">Virgisporangium ochraceum</name>
    <dbReference type="NCBI Taxonomy" id="65505"/>
    <lineage>
        <taxon>Bacteria</taxon>
        <taxon>Bacillati</taxon>
        <taxon>Actinomycetota</taxon>
        <taxon>Actinomycetes</taxon>
        <taxon>Micromonosporales</taxon>
        <taxon>Micromonosporaceae</taxon>
        <taxon>Virgisporangium</taxon>
    </lineage>
</organism>
<comment type="caution">
    <text evidence="1">The sequence shown here is derived from an EMBL/GenBank/DDBJ whole genome shotgun (WGS) entry which is preliminary data.</text>
</comment>
<accession>A0A8J4EF39</accession>
<keyword evidence="2" id="KW-1185">Reference proteome</keyword>
<evidence type="ECO:0000313" key="1">
    <source>
        <dbReference type="EMBL" id="GIJ72283.1"/>
    </source>
</evidence>
<evidence type="ECO:0000313" key="2">
    <source>
        <dbReference type="Proteomes" id="UP000635606"/>
    </source>
</evidence>
<proteinExistence type="predicted"/>
<dbReference type="AlphaFoldDB" id="A0A8J4EF39"/>